<keyword evidence="1" id="KW-1133">Transmembrane helix</keyword>
<protein>
    <submittedName>
        <fullName evidence="2">Uncharacterized protein</fullName>
    </submittedName>
</protein>
<dbReference type="AlphaFoldDB" id="A0ABD5PTM5"/>
<comment type="caution">
    <text evidence="2">The sequence shown here is derived from an EMBL/GenBank/DDBJ whole genome shotgun (WGS) entry which is preliminary data.</text>
</comment>
<evidence type="ECO:0000313" key="2">
    <source>
        <dbReference type="EMBL" id="MFC4543927.1"/>
    </source>
</evidence>
<keyword evidence="3" id="KW-1185">Reference proteome</keyword>
<dbReference type="EMBL" id="JBHSFA010000009">
    <property type="protein sequence ID" value="MFC4543927.1"/>
    <property type="molecule type" value="Genomic_DNA"/>
</dbReference>
<evidence type="ECO:0000256" key="1">
    <source>
        <dbReference type="SAM" id="Phobius"/>
    </source>
</evidence>
<keyword evidence="1" id="KW-0812">Transmembrane</keyword>
<sequence>MTAPIGGLAASIVPSSPTGAIAIVASVMLTITVAVFAFLAIAPLLSETWTEQLNATPNGGPSIEQTTNEAD</sequence>
<evidence type="ECO:0000313" key="3">
    <source>
        <dbReference type="Proteomes" id="UP001595898"/>
    </source>
</evidence>
<keyword evidence="1" id="KW-0472">Membrane</keyword>
<organism evidence="2 3">
    <name type="scientific">Halosolutus amylolyticus</name>
    <dbReference type="NCBI Taxonomy" id="2932267"/>
    <lineage>
        <taxon>Archaea</taxon>
        <taxon>Methanobacteriati</taxon>
        <taxon>Methanobacteriota</taxon>
        <taxon>Stenosarchaea group</taxon>
        <taxon>Halobacteria</taxon>
        <taxon>Halobacteriales</taxon>
        <taxon>Natrialbaceae</taxon>
        <taxon>Halosolutus</taxon>
    </lineage>
</organism>
<name>A0ABD5PTM5_9EURY</name>
<dbReference type="Proteomes" id="UP001595898">
    <property type="component" value="Unassembled WGS sequence"/>
</dbReference>
<accession>A0ABD5PTM5</accession>
<reference evidence="2 3" key="1">
    <citation type="journal article" date="2019" name="Int. J. Syst. Evol. Microbiol.">
        <title>The Global Catalogue of Microorganisms (GCM) 10K type strain sequencing project: providing services to taxonomists for standard genome sequencing and annotation.</title>
        <authorList>
            <consortium name="The Broad Institute Genomics Platform"/>
            <consortium name="The Broad Institute Genome Sequencing Center for Infectious Disease"/>
            <person name="Wu L."/>
            <person name="Ma J."/>
        </authorList>
    </citation>
    <scope>NUCLEOTIDE SEQUENCE [LARGE SCALE GENOMIC DNA]</scope>
    <source>
        <strain evidence="2 3">WLHS5</strain>
    </source>
</reference>
<dbReference type="RefSeq" id="WP_250142049.1">
    <property type="nucleotide sequence ID" value="NZ_JALIQP010000005.1"/>
</dbReference>
<proteinExistence type="predicted"/>
<gene>
    <name evidence="2" type="ORF">ACFO5R_18530</name>
</gene>
<feature type="transmembrane region" description="Helical" evidence="1">
    <location>
        <begin position="20"/>
        <end position="45"/>
    </location>
</feature>